<comment type="caution">
    <text evidence="2">The sequence shown here is derived from an EMBL/GenBank/DDBJ whole genome shotgun (WGS) entry which is preliminary data.</text>
</comment>
<organism evidence="2 3">
    <name type="scientific">Mytilus galloprovincialis</name>
    <name type="common">Mediterranean mussel</name>
    <dbReference type="NCBI Taxonomy" id="29158"/>
    <lineage>
        <taxon>Eukaryota</taxon>
        <taxon>Metazoa</taxon>
        <taxon>Spiralia</taxon>
        <taxon>Lophotrochozoa</taxon>
        <taxon>Mollusca</taxon>
        <taxon>Bivalvia</taxon>
        <taxon>Autobranchia</taxon>
        <taxon>Pteriomorphia</taxon>
        <taxon>Mytilida</taxon>
        <taxon>Mytiloidea</taxon>
        <taxon>Mytilidae</taxon>
        <taxon>Mytilinae</taxon>
        <taxon>Mytilus</taxon>
    </lineage>
</organism>
<evidence type="ECO:0008006" key="4">
    <source>
        <dbReference type="Google" id="ProtNLM"/>
    </source>
</evidence>
<evidence type="ECO:0000313" key="3">
    <source>
        <dbReference type="Proteomes" id="UP000596742"/>
    </source>
</evidence>
<accession>A0A8B6CIR9</accession>
<reference evidence="2" key="1">
    <citation type="submission" date="2018-11" db="EMBL/GenBank/DDBJ databases">
        <authorList>
            <person name="Alioto T."/>
            <person name="Alioto T."/>
        </authorList>
    </citation>
    <scope>NUCLEOTIDE SEQUENCE</scope>
</reference>
<evidence type="ECO:0000313" key="2">
    <source>
        <dbReference type="EMBL" id="VDI05186.1"/>
    </source>
</evidence>
<dbReference type="AlphaFoldDB" id="A0A8B6CIR9"/>
<dbReference type="EMBL" id="UYJE01001783">
    <property type="protein sequence ID" value="VDI05186.1"/>
    <property type="molecule type" value="Genomic_DNA"/>
</dbReference>
<keyword evidence="3" id="KW-1185">Reference proteome</keyword>
<protein>
    <recommendedName>
        <fullName evidence="4">Reverse transcriptase domain-containing protein</fullName>
    </recommendedName>
</protein>
<feature type="compositionally biased region" description="Low complexity" evidence="1">
    <location>
        <begin position="379"/>
        <end position="388"/>
    </location>
</feature>
<proteinExistence type="predicted"/>
<feature type="region of interest" description="Disordered" evidence="1">
    <location>
        <begin position="1"/>
        <end position="29"/>
    </location>
</feature>
<evidence type="ECO:0000256" key="1">
    <source>
        <dbReference type="SAM" id="MobiDB-lite"/>
    </source>
</evidence>
<dbReference type="Proteomes" id="UP000596742">
    <property type="component" value="Unassembled WGS sequence"/>
</dbReference>
<sequence>MANRSFKKSDKKKKCRKRDKLRSQIKNKKATRAESYRKFVLNLSTKSLTKNELLLLGKGMKFIPNPKHNNLRKQILMDFNELARKMRCRFHYSGKNNKKHIHPLYLQSGHIPPRGNIALENYLIDTKLDISKLEVKQFRDNLSKLERKALTELKHNDSIYISKADKNNTTVVVNKIDYIKAGTSHLNGNHYLKINEPTTNVVVKSIKNIVEDLYRKKEIDSQTYNFLKNNKESKHGHMYLLPKIHKINLEIINEAFRTGQIVGNINIPYRPIINKCNSPTRRIERLLDLILKPLLKRHNFYIQDTKDFINRIESHEVRKDCILIAYDVTSMYTNMNIDNLEETVINALEDNTLIKIINNGLTKRQHLEQKHKLRTYKQTTASSKTSTTNRQRDNTLNKHTDYVHT</sequence>
<feature type="region of interest" description="Disordered" evidence="1">
    <location>
        <begin position="377"/>
        <end position="405"/>
    </location>
</feature>
<feature type="compositionally biased region" description="Basic and acidic residues" evidence="1">
    <location>
        <begin position="390"/>
        <end position="405"/>
    </location>
</feature>
<gene>
    <name evidence="2" type="ORF">MGAL_10B049344</name>
</gene>
<name>A0A8B6CIR9_MYTGA</name>
<dbReference type="OrthoDB" id="6782675at2759"/>